<name>V9Z067_9ACTN</name>
<feature type="transmembrane region" description="Helical" evidence="2">
    <location>
        <begin position="27"/>
        <end position="48"/>
    </location>
</feature>
<keyword evidence="2" id="KW-0472">Membrane</keyword>
<keyword evidence="3" id="KW-0614">Plasmid</keyword>
<feature type="region of interest" description="Disordered" evidence="1">
    <location>
        <begin position="508"/>
        <end position="528"/>
    </location>
</feature>
<feature type="transmembrane region" description="Helical" evidence="2">
    <location>
        <begin position="367"/>
        <end position="392"/>
    </location>
</feature>
<dbReference type="RefSeq" id="WP_024126366.1">
    <property type="nucleotide sequence ID" value="NC_023283.1"/>
</dbReference>
<feature type="transmembrane region" description="Helical" evidence="2">
    <location>
        <begin position="426"/>
        <end position="443"/>
    </location>
</feature>
<protein>
    <submittedName>
        <fullName evidence="3">Putative ABC transporter membrane protein</fullName>
    </submittedName>
</protein>
<feature type="compositionally biased region" description="Basic residues" evidence="1">
    <location>
        <begin position="508"/>
        <end position="518"/>
    </location>
</feature>
<geneLocation type="plasmid" evidence="3">
    <name>pFRL3</name>
</geneLocation>
<keyword evidence="2" id="KW-1133">Transmembrane helix</keyword>
<evidence type="ECO:0000313" key="3">
    <source>
        <dbReference type="EMBL" id="AHE38985.1"/>
    </source>
</evidence>
<feature type="transmembrane region" description="Helical" evidence="2">
    <location>
        <begin position="328"/>
        <end position="347"/>
    </location>
</feature>
<feature type="transmembrane region" description="Helical" evidence="2">
    <location>
        <begin position="140"/>
        <end position="162"/>
    </location>
</feature>
<reference evidence="3" key="1">
    <citation type="submission" date="2013-09" db="EMBL/GenBank/DDBJ databases">
        <title>Complete nucleotide sequence of Streptomyces linear plasmid pFRL3.</title>
        <authorList>
            <person name="Chen Z."/>
            <person name="Fang P."/>
            <person name="Qin Z."/>
        </authorList>
    </citation>
    <scope>NUCLEOTIDE SEQUENCE</scope>
    <source>
        <plasmid evidence="3">pFRL3</plasmid>
    </source>
</reference>
<evidence type="ECO:0000256" key="2">
    <source>
        <dbReference type="SAM" id="Phobius"/>
    </source>
</evidence>
<feature type="transmembrane region" description="Helical" evidence="2">
    <location>
        <begin position="483"/>
        <end position="501"/>
    </location>
</feature>
<gene>
    <name evidence="3" type="ORF">pFRL3_208</name>
</gene>
<evidence type="ECO:0000256" key="1">
    <source>
        <dbReference type="SAM" id="MobiDB-lite"/>
    </source>
</evidence>
<feature type="transmembrane region" description="Helical" evidence="2">
    <location>
        <begin position="398"/>
        <end position="419"/>
    </location>
</feature>
<feature type="transmembrane region" description="Helical" evidence="2">
    <location>
        <begin position="169"/>
        <end position="189"/>
    </location>
</feature>
<feature type="transmembrane region" description="Helical" evidence="2">
    <location>
        <begin position="276"/>
        <end position="296"/>
    </location>
</feature>
<feature type="transmembrane region" description="Helical" evidence="2">
    <location>
        <begin position="68"/>
        <end position="85"/>
    </location>
</feature>
<dbReference type="AlphaFoldDB" id="V9Z067"/>
<organism evidence="3">
    <name type="scientific">Streptomyces sp. FR1</name>
    <dbReference type="NCBI Taxonomy" id="349971"/>
    <lineage>
        <taxon>Bacteria</taxon>
        <taxon>Bacillati</taxon>
        <taxon>Actinomycetota</taxon>
        <taxon>Actinomycetes</taxon>
        <taxon>Kitasatosporales</taxon>
        <taxon>Streptomycetaceae</taxon>
        <taxon>Streptomyces</taxon>
    </lineage>
</organism>
<feature type="transmembrane region" description="Helical" evidence="2">
    <location>
        <begin position="106"/>
        <end position="128"/>
    </location>
</feature>
<accession>V9Z067</accession>
<feature type="transmembrane region" description="Helical" evidence="2">
    <location>
        <begin position="220"/>
        <end position="240"/>
    </location>
</feature>
<sequence length="528" mass="55192">MTPTAAARGTGPLLVRRFLTDYARNRVNLLMLVLVPGVFVAAASGSIAKIGELLSGTAAPGAQVQTATAGWAAGFIAAIAMYFQIRAARAADRRLILAGLPARRLATSRAVTGLALAVVASAAAVLTLAARTGITHPGQVIAGTFMFAVIYLAIGALLGALVAGPVNGIVLIFFVWILDVMFGPVFGSATRPAGRVFPTHFVTLWMTDLPSHPAGQIGDLGWALVWTLGAALLAWTVVTTTSRTARAPRRGRPGTVTAQMRAALRAGGLDWGRNRVLWVLLAAVPAVFIVLATALAPGSKTRMTVDENGRQVSQVVDLSFGAGIHPAFMAPIAISSLAVLVGMFLTLDSRAADQRLVLAGQRPGPLLAARLALIALAALLVVGVSLAVTATVADIRQWGSYIAANTLLALTYALLGVILAPLFGRIAGVLVAFMVPFLDLGIYQDPMLYAVPPTWAHYLPGYGGFRVLTDAVLTGNFDQTGPLLIALAWLAGITAAASVVFRRGMRTTRRTGHPRRSPTTRDLAPSKA</sequence>
<keyword evidence="2" id="KW-0812">Transmembrane</keyword>
<dbReference type="EMBL" id="KF602048">
    <property type="protein sequence ID" value="AHE38985.1"/>
    <property type="molecule type" value="Genomic_DNA"/>
</dbReference>
<proteinExistence type="predicted"/>